<dbReference type="Proteomes" id="UP000789366">
    <property type="component" value="Unassembled WGS sequence"/>
</dbReference>
<reference evidence="1" key="1">
    <citation type="submission" date="2021-06" db="EMBL/GenBank/DDBJ databases">
        <authorList>
            <person name="Kallberg Y."/>
            <person name="Tangrot J."/>
            <person name="Rosling A."/>
        </authorList>
    </citation>
    <scope>NUCLEOTIDE SEQUENCE</scope>
    <source>
        <strain evidence="1">28 12/20/2015</strain>
    </source>
</reference>
<sequence>MESIESSKVTKWDLCYENHPSTFSDRAYSDKLRPTYRFLLA</sequence>
<feature type="non-terminal residue" evidence="1">
    <location>
        <position position="41"/>
    </location>
</feature>
<evidence type="ECO:0000313" key="1">
    <source>
        <dbReference type="EMBL" id="CAG8626840.1"/>
    </source>
</evidence>
<dbReference type="EMBL" id="CAJVPW010011543">
    <property type="protein sequence ID" value="CAG8626840.1"/>
    <property type="molecule type" value="Genomic_DNA"/>
</dbReference>
<keyword evidence="2" id="KW-1185">Reference proteome</keyword>
<accession>A0ACA9N236</accession>
<name>A0ACA9N236_9GLOM</name>
<gene>
    <name evidence="1" type="ORF">SPELUC_LOCUS8082</name>
</gene>
<comment type="caution">
    <text evidence="1">The sequence shown here is derived from an EMBL/GenBank/DDBJ whole genome shotgun (WGS) entry which is preliminary data.</text>
</comment>
<proteinExistence type="predicted"/>
<protein>
    <submittedName>
        <fullName evidence="1">7505_t:CDS:1</fullName>
    </submittedName>
</protein>
<organism evidence="1 2">
    <name type="scientific">Cetraspora pellucida</name>
    <dbReference type="NCBI Taxonomy" id="1433469"/>
    <lineage>
        <taxon>Eukaryota</taxon>
        <taxon>Fungi</taxon>
        <taxon>Fungi incertae sedis</taxon>
        <taxon>Mucoromycota</taxon>
        <taxon>Glomeromycotina</taxon>
        <taxon>Glomeromycetes</taxon>
        <taxon>Diversisporales</taxon>
        <taxon>Gigasporaceae</taxon>
        <taxon>Cetraspora</taxon>
    </lineage>
</organism>
<evidence type="ECO:0000313" key="2">
    <source>
        <dbReference type="Proteomes" id="UP000789366"/>
    </source>
</evidence>